<evidence type="ECO:0000313" key="3">
    <source>
        <dbReference type="Proteomes" id="UP001595975"/>
    </source>
</evidence>
<gene>
    <name evidence="2" type="ORF">ACFP3U_16625</name>
</gene>
<comment type="caution">
    <text evidence="2">The sequence shown here is derived from an EMBL/GenBank/DDBJ whole genome shotgun (WGS) entry which is preliminary data.</text>
</comment>
<protein>
    <recommendedName>
        <fullName evidence="4">Replication protein</fullName>
    </recommendedName>
</protein>
<dbReference type="Proteomes" id="UP001595975">
    <property type="component" value="Unassembled WGS sequence"/>
</dbReference>
<reference evidence="3" key="1">
    <citation type="journal article" date="2019" name="Int. J. Syst. Evol. Microbiol.">
        <title>The Global Catalogue of Microorganisms (GCM) 10K type strain sequencing project: providing services to taxonomists for standard genome sequencing and annotation.</title>
        <authorList>
            <consortium name="The Broad Institute Genomics Platform"/>
            <consortium name="The Broad Institute Genome Sequencing Center for Infectious Disease"/>
            <person name="Wu L."/>
            <person name="Ma J."/>
        </authorList>
    </citation>
    <scope>NUCLEOTIDE SEQUENCE [LARGE SCALE GENOMIC DNA]</scope>
    <source>
        <strain evidence="3">CGMCC 4.1437</strain>
    </source>
</reference>
<sequence length="334" mass="35424">MPVGLLSGSHLGHERSNVHVVTTEALSLARPTGTPPANEFRVRVGQWMQSVPTGGPWKSLGPSFVLFLMHAAQKADADGTNLHCPPSNLWFSRACRVSKDSVPGFYRAAEAAGVLALVHGPSGTRVRGYAVTMPLGGVPDWDAALAVLRADARRVKQELLRCGAGESAPADSPVKSARAALPRSCDAERKAARADSGTSAREGSKLRTCGRNQEVPYQVGKMVAVVVTATTPRAGEAPDPAGWERMTEHLPPDLREPARAVPEGDLLRRLTTTALRDGWASPGWLAARLASHRPGNAPDVAPADRLAAGLAAVLYVLSDRHAHGRRGLYGPTHE</sequence>
<name>A0ABW0X249_9ACTN</name>
<evidence type="ECO:0008006" key="4">
    <source>
        <dbReference type="Google" id="ProtNLM"/>
    </source>
</evidence>
<dbReference type="EMBL" id="JBHSOF010000019">
    <property type="protein sequence ID" value="MFC5664605.1"/>
    <property type="molecule type" value="Genomic_DNA"/>
</dbReference>
<evidence type="ECO:0000313" key="2">
    <source>
        <dbReference type="EMBL" id="MFC5664605.1"/>
    </source>
</evidence>
<evidence type="ECO:0000256" key="1">
    <source>
        <dbReference type="SAM" id="MobiDB-lite"/>
    </source>
</evidence>
<proteinExistence type="predicted"/>
<accession>A0ABW0X249</accession>
<dbReference type="RefSeq" id="WP_380226302.1">
    <property type="nucleotide sequence ID" value="NZ_JBHSOF010000019.1"/>
</dbReference>
<organism evidence="2 3">
    <name type="scientific">Kitasatospora misakiensis</name>
    <dbReference type="NCBI Taxonomy" id="67330"/>
    <lineage>
        <taxon>Bacteria</taxon>
        <taxon>Bacillati</taxon>
        <taxon>Actinomycetota</taxon>
        <taxon>Actinomycetes</taxon>
        <taxon>Kitasatosporales</taxon>
        <taxon>Streptomycetaceae</taxon>
        <taxon>Kitasatospora</taxon>
    </lineage>
</organism>
<keyword evidence="3" id="KW-1185">Reference proteome</keyword>
<feature type="region of interest" description="Disordered" evidence="1">
    <location>
        <begin position="164"/>
        <end position="209"/>
    </location>
</feature>